<protein>
    <submittedName>
        <fullName evidence="1">Uncharacterized protein</fullName>
    </submittedName>
</protein>
<dbReference type="EMBL" id="BARS01025450">
    <property type="protein sequence ID" value="GAG04291.1"/>
    <property type="molecule type" value="Genomic_DNA"/>
</dbReference>
<evidence type="ECO:0000313" key="1">
    <source>
        <dbReference type="EMBL" id="GAG04291.1"/>
    </source>
</evidence>
<dbReference type="AlphaFoldDB" id="X0VUR2"/>
<feature type="non-terminal residue" evidence="1">
    <location>
        <position position="268"/>
    </location>
</feature>
<gene>
    <name evidence="1" type="ORF">S01H1_40221</name>
</gene>
<name>X0VUR2_9ZZZZ</name>
<reference evidence="1" key="1">
    <citation type="journal article" date="2014" name="Front. Microbiol.">
        <title>High frequency of phylogenetically diverse reductive dehalogenase-homologous genes in deep subseafloor sedimentary metagenomes.</title>
        <authorList>
            <person name="Kawai M."/>
            <person name="Futagami T."/>
            <person name="Toyoda A."/>
            <person name="Takaki Y."/>
            <person name="Nishi S."/>
            <person name="Hori S."/>
            <person name="Arai W."/>
            <person name="Tsubouchi T."/>
            <person name="Morono Y."/>
            <person name="Uchiyama I."/>
            <person name="Ito T."/>
            <person name="Fujiyama A."/>
            <person name="Inagaki F."/>
            <person name="Takami H."/>
        </authorList>
    </citation>
    <scope>NUCLEOTIDE SEQUENCE</scope>
    <source>
        <strain evidence="1">Expedition CK06-06</strain>
    </source>
</reference>
<proteinExistence type="predicted"/>
<sequence length="268" mass="29827">VQVIGRHFHNKDPELNANQLEDIADDIFDTLSNTPIGEAFPSKFTPKRFQPKPGFLKGRGLDIDDIELEQFLIDDIRIVAKRYASNVTPHVLMREIYGKNNIEVHNGVPMPKDYLEEIRGDFRRAKNIEQKAGNTAKAQKIKKKLDTLLNDLSYMMGELLNMNTPSSNGLRGLATDFARSEPVKKITQPVKGYTASAALGNMILAAFADISNPVLTSGLYRVIKVIPAVVLPKKFGGLAKRYFRAANIGIDRMDASRMAAIADIDEWG</sequence>
<comment type="caution">
    <text evidence="1">The sequence shown here is derived from an EMBL/GenBank/DDBJ whole genome shotgun (WGS) entry which is preliminary data.</text>
</comment>
<accession>X0VUR2</accession>
<organism evidence="1">
    <name type="scientific">marine sediment metagenome</name>
    <dbReference type="NCBI Taxonomy" id="412755"/>
    <lineage>
        <taxon>unclassified sequences</taxon>
        <taxon>metagenomes</taxon>
        <taxon>ecological metagenomes</taxon>
    </lineage>
</organism>
<feature type="non-terminal residue" evidence="1">
    <location>
        <position position="1"/>
    </location>
</feature>